<organism evidence="2 3">
    <name type="scientific">Rubus argutus</name>
    <name type="common">Southern blackberry</name>
    <dbReference type="NCBI Taxonomy" id="59490"/>
    <lineage>
        <taxon>Eukaryota</taxon>
        <taxon>Viridiplantae</taxon>
        <taxon>Streptophyta</taxon>
        <taxon>Embryophyta</taxon>
        <taxon>Tracheophyta</taxon>
        <taxon>Spermatophyta</taxon>
        <taxon>Magnoliopsida</taxon>
        <taxon>eudicotyledons</taxon>
        <taxon>Gunneridae</taxon>
        <taxon>Pentapetalae</taxon>
        <taxon>rosids</taxon>
        <taxon>fabids</taxon>
        <taxon>Rosales</taxon>
        <taxon>Rosaceae</taxon>
        <taxon>Rosoideae</taxon>
        <taxon>Rosoideae incertae sedis</taxon>
        <taxon>Rubus</taxon>
    </lineage>
</organism>
<evidence type="ECO:0000313" key="1">
    <source>
        <dbReference type="EMBL" id="KAK9912240.1"/>
    </source>
</evidence>
<name>A0AAW1VWW6_RUBAR</name>
<protein>
    <submittedName>
        <fullName evidence="2">Uncharacterized protein</fullName>
    </submittedName>
</protein>
<dbReference type="EMBL" id="JBEDUW010000007">
    <property type="protein sequence ID" value="KAK9912240.1"/>
    <property type="molecule type" value="Genomic_DNA"/>
</dbReference>
<accession>A0AAW1VWW6</accession>
<dbReference type="EMBL" id="JBEDUW010000007">
    <property type="protein sequence ID" value="KAK9912245.1"/>
    <property type="molecule type" value="Genomic_DNA"/>
</dbReference>
<sequence>MKTKNQALAYSNGGGFVNQRGEHNGASSLLDLLPSDLRDQLGLHNQQLRSRQLSLAQDLEVAELSHVEQRSLAGSICGLVLHFSGHHGPWLLE</sequence>
<reference evidence="2 3" key="1">
    <citation type="journal article" date="2023" name="G3 (Bethesda)">
        <title>A chromosome-length genome assembly and annotation of blackberry (Rubus argutus, cv. 'Hillquist').</title>
        <authorList>
            <person name="Bruna T."/>
            <person name="Aryal R."/>
            <person name="Dudchenko O."/>
            <person name="Sargent D.J."/>
            <person name="Mead D."/>
            <person name="Buti M."/>
            <person name="Cavallini A."/>
            <person name="Hytonen T."/>
            <person name="Andres J."/>
            <person name="Pham M."/>
            <person name="Weisz D."/>
            <person name="Mascagni F."/>
            <person name="Usai G."/>
            <person name="Natali L."/>
            <person name="Bassil N."/>
            <person name="Fernandez G.E."/>
            <person name="Lomsadze A."/>
            <person name="Armour M."/>
            <person name="Olukolu B."/>
            <person name="Poorten T."/>
            <person name="Britton C."/>
            <person name="Davik J."/>
            <person name="Ashrafi H."/>
            <person name="Aiden E.L."/>
            <person name="Borodovsky M."/>
            <person name="Worthington M."/>
        </authorList>
    </citation>
    <scope>NUCLEOTIDE SEQUENCE [LARGE SCALE GENOMIC DNA]</scope>
    <source>
        <strain evidence="2">PI 553951</strain>
    </source>
</reference>
<evidence type="ECO:0000313" key="2">
    <source>
        <dbReference type="EMBL" id="KAK9912245.1"/>
    </source>
</evidence>
<comment type="caution">
    <text evidence="2">The sequence shown here is derived from an EMBL/GenBank/DDBJ whole genome shotgun (WGS) entry which is preliminary data.</text>
</comment>
<proteinExistence type="predicted"/>
<keyword evidence="3" id="KW-1185">Reference proteome</keyword>
<gene>
    <name evidence="1" type="ORF">M0R45_036111</name>
    <name evidence="2" type="ORF">M0R45_036116</name>
</gene>
<evidence type="ECO:0000313" key="3">
    <source>
        <dbReference type="Proteomes" id="UP001457282"/>
    </source>
</evidence>
<dbReference type="Proteomes" id="UP001457282">
    <property type="component" value="Unassembled WGS sequence"/>
</dbReference>
<dbReference type="AlphaFoldDB" id="A0AAW1VWW6"/>